<protein>
    <submittedName>
        <fullName evidence="2">Uncharacterized protein</fullName>
    </submittedName>
</protein>
<keyword evidence="1" id="KW-0732">Signal</keyword>
<name>W7U512_9STRA</name>
<dbReference type="EMBL" id="AZIL01000367">
    <property type="protein sequence ID" value="EWM27869.1"/>
    <property type="molecule type" value="Genomic_DNA"/>
</dbReference>
<dbReference type="AlphaFoldDB" id="W7U512"/>
<evidence type="ECO:0000313" key="2">
    <source>
        <dbReference type="EMBL" id="EWM27869.1"/>
    </source>
</evidence>
<dbReference type="Proteomes" id="UP000019335">
    <property type="component" value="Chromosome 5"/>
</dbReference>
<feature type="chain" id="PRO_5004901507" evidence="1">
    <location>
        <begin position="32"/>
        <end position="139"/>
    </location>
</feature>
<organism evidence="2 3">
    <name type="scientific">Nannochloropsis gaditana</name>
    <dbReference type="NCBI Taxonomy" id="72520"/>
    <lineage>
        <taxon>Eukaryota</taxon>
        <taxon>Sar</taxon>
        <taxon>Stramenopiles</taxon>
        <taxon>Ochrophyta</taxon>
        <taxon>Eustigmatophyceae</taxon>
        <taxon>Eustigmatales</taxon>
        <taxon>Monodopsidaceae</taxon>
        <taxon>Nannochloropsis</taxon>
    </lineage>
</organism>
<proteinExistence type="predicted"/>
<dbReference type="OrthoDB" id="184365at2759"/>
<gene>
    <name evidence="2" type="ORF">Naga_100094g6</name>
</gene>
<accession>W7U512</accession>
<comment type="caution">
    <text evidence="2">The sequence shown here is derived from an EMBL/GenBank/DDBJ whole genome shotgun (WGS) entry which is preliminary data.</text>
</comment>
<evidence type="ECO:0000313" key="3">
    <source>
        <dbReference type="Proteomes" id="UP000019335"/>
    </source>
</evidence>
<evidence type="ECO:0000256" key="1">
    <source>
        <dbReference type="SAM" id="SignalP"/>
    </source>
</evidence>
<keyword evidence="3" id="KW-1185">Reference proteome</keyword>
<sequence>MYQPFLFIKAALKMRTFSLITSATVLLCASAATENLRGSERSLYVATYGGNAFMGNYPIDACFHFERYPEAKFWDCDGKAAADFFCHKEGYARSVGFDLTNFRGLKLASSLVVGSDKVVEAALHEPEQKVITNVQCAQE</sequence>
<reference evidence="2 3" key="1">
    <citation type="journal article" date="2014" name="Mol. Plant">
        <title>Chromosome Scale Genome Assembly and Transcriptome Profiling of Nannochloropsis gaditana in Nitrogen Depletion.</title>
        <authorList>
            <person name="Corteggiani Carpinelli E."/>
            <person name="Telatin A."/>
            <person name="Vitulo N."/>
            <person name="Forcato C."/>
            <person name="D'Angelo M."/>
            <person name="Schiavon R."/>
            <person name="Vezzi A."/>
            <person name="Giacometti G.M."/>
            <person name="Morosinotto T."/>
            <person name="Valle G."/>
        </authorList>
    </citation>
    <scope>NUCLEOTIDE SEQUENCE [LARGE SCALE GENOMIC DNA]</scope>
    <source>
        <strain evidence="2 3">B-31</strain>
    </source>
</reference>
<feature type="signal peptide" evidence="1">
    <location>
        <begin position="1"/>
        <end position="31"/>
    </location>
</feature>